<organism evidence="2 3">
    <name type="scientific">Microbotryum saponariae</name>
    <dbReference type="NCBI Taxonomy" id="289078"/>
    <lineage>
        <taxon>Eukaryota</taxon>
        <taxon>Fungi</taxon>
        <taxon>Dikarya</taxon>
        <taxon>Basidiomycota</taxon>
        <taxon>Pucciniomycotina</taxon>
        <taxon>Microbotryomycetes</taxon>
        <taxon>Microbotryales</taxon>
        <taxon>Microbotryaceae</taxon>
        <taxon>Microbotryum</taxon>
    </lineage>
</organism>
<feature type="compositionally biased region" description="Low complexity" evidence="1">
    <location>
        <begin position="145"/>
        <end position="175"/>
    </location>
</feature>
<name>A0A2X0KT77_9BASI</name>
<dbReference type="Proteomes" id="UP000249723">
    <property type="component" value="Unassembled WGS sequence"/>
</dbReference>
<feature type="region of interest" description="Disordered" evidence="1">
    <location>
        <begin position="354"/>
        <end position="392"/>
    </location>
</feature>
<evidence type="ECO:0000313" key="2">
    <source>
        <dbReference type="EMBL" id="SCZ90344.1"/>
    </source>
</evidence>
<protein>
    <submittedName>
        <fullName evidence="2">BZ3500_MvSof-1268-A1-R1_Chr1-3g01930 protein</fullName>
    </submittedName>
</protein>
<reference evidence="3" key="1">
    <citation type="submission" date="2016-10" db="EMBL/GenBank/DDBJ databases">
        <authorList>
            <person name="Jeantristanb JTB J.-T."/>
            <person name="Ricardo R."/>
        </authorList>
    </citation>
    <scope>NUCLEOTIDE SEQUENCE [LARGE SCALE GENOMIC DNA]</scope>
</reference>
<feature type="compositionally biased region" description="Acidic residues" evidence="1">
    <location>
        <begin position="366"/>
        <end position="376"/>
    </location>
</feature>
<keyword evidence="3" id="KW-1185">Reference proteome</keyword>
<proteinExistence type="predicted"/>
<evidence type="ECO:0000313" key="3">
    <source>
        <dbReference type="Proteomes" id="UP000249723"/>
    </source>
</evidence>
<dbReference type="OrthoDB" id="2538212at2759"/>
<feature type="region of interest" description="Disordered" evidence="1">
    <location>
        <begin position="105"/>
        <end position="308"/>
    </location>
</feature>
<accession>A0A2X0KT77</accession>
<gene>
    <name evidence="2" type="ORF">BZ3500_MVSOF-1268-A1-R1_CHR1-3G01930</name>
</gene>
<feature type="compositionally biased region" description="Low complexity" evidence="1">
    <location>
        <begin position="183"/>
        <end position="207"/>
    </location>
</feature>
<dbReference type="EMBL" id="FMWP01000014">
    <property type="protein sequence ID" value="SCZ90344.1"/>
    <property type="molecule type" value="Genomic_DNA"/>
</dbReference>
<feature type="compositionally biased region" description="Low complexity" evidence="1">
    <location>
        <begin position="262"/>
        <end position="286"/>
    </location>
</feature>
<feature type="compositionally biased region" description="Low complexity" evidence="1">
    <location>
        <begin position="225"/>
        <end position="250"/>
    </location>
</feature>
<feature type="compositionally biased region" description="Polar residues" evidence="1">
    <location>
        <begin position="125"/>
        <end position="135"/>
    </location>
</feature>
<feature type="compositionally biased region" description="Acidic residues" evidence="1">
    <location>
        <begin position="105"/>
        <end position="117"/>
    </location>
</feature>
<feature type="compositionally biased region" description="Low complexity" evidence="1">
    <location>
        <begin position="294"/>
        <end position="308"/>
    </location>
</feature>
<dbReference type="PANTHER" id="PTHR38645">
    <property type="entry name" value="CHROMOSOME 9, WHOLE GENOME SHOTGUN SEQUENCE"/>
    <property type="match status" value="1"/>
</dbReference>
<evidence type="ECO:0000256" key="1">
    <source>
        <dbReference type="SAM" id="MobiDB-lite"/>
    </source>
</evidence>
<dbReference type="AlphaFoldDB" id="A0A2X0KT77"/>
<dbReference type="PANTHER" id="PTHR38645:SF1">
    <property type="entry name" value="YALI0F12243P"/>
    <property type="match status" value="1"/>
</dbReference>
<sequence length="392" mass="40014">MDSLGGLSDTLPRGSAMEATEKELQTAFRQSALALTGLFKVGKKATRRAYSAGKKEALQDVLEFLQASLDHPLVHGESSSLSGPPGQLNVARLIDYICARQETLQAEEDGDQDEEEASSAPAPQHPTNQSTSNQHSRPSAGGGSRSASSLFASRSSAATSTAASTSASTPAPLRPHSAPPSRSTIATSPIASTSAPSSPPLSTSTTPQFRNHPAPFAAQRPSLFSQSSATASNPSSPLASGSMTPTSTSGSGSGTGTRRRSNIGSGANPNSARKNASGRSSSSTSGSRDRNLDASAGSPSASSSSAVVDAALGSSVGAMKRRFHTVSVADLVDLERQQESGTAAVVLAKPAASAEGGELDAHLGDGSEDIDMEMDGWDGVGERPPKRVLRSR</sequence>